<keyword evidence="2 4" id="KW-0863">Zinc-finger</keyword>
<sequence length="951" mass="106523">MFECTLPQLYDNPPNCPVRLAKINRIPVIEPWVPGKEPDRFLLPRYISKDDDLGFKLMEFAASYLNDDDDDNKETCEDLEDDGPLSPPNNVMYHVHTTTQRALIASHIGDEVSNIDTFTHIISYVREFISAADQVDVGCIESVPCENKYGGPQDRKIQRGGVNRVLIQNISATTFEQYELHMHRFVDNVATNSPLGYRGSAERARHIILELAQRMVRSGCKKAILLGGHAYLVFHRESTRSYGQDHLFVSSSYPVFAVPPMPSLISVLIALLLSDDSDMAYKPPTTIDRVRDLSTIETSPTALDPANTSLLETTGKRKRTTTDSGSSTPTVVGMPAEFEHIDTSDSAVDGALNAVHIVARLSDSLAKKGAEGGEEFRHCHVFALERLASRLSCNVMDAFLAADGHHDQQRCAVKTFFSCEENRFYQFQNEVRIYDKFQGCSFIPYYYGAFAGMTFTGPAGFLVTELMERTFNSFDEMSGDEKNEAVKYIERLHRAGYHYWRRHDTRKKTESTAPLASKVPADVGRLPQLIVQDTRMCQDITEKTRTNLGTVTTPVHNLGAAHAVAEMLLHTRAGDETMNIDVFTHAIGYVRAFVQIADDLGPANIQSVPCQEEGGVRPNRKIQRDGREIIIIEHKSVAAFNGHASKIVGMAQENNGQGTKLELKSYETGERSTVFKLGKHMIDCDCSWGFLIGGNEFLVLYLKKIIENQETYYHLVLSDLHLAYPPAAPRGTPSLIQVLIALLLKKPSAIEYKPPIPEIVIRYPTRTRSGEEHPIQRPPKTQAKRNAGKPAGKSRASRGIVQQSCFCLLAGLGNGAWLGNGEGVGFTPSPSKHILNAQVSIRSPCCRRWFDCAQCHQEQENHELLQSFDMTFACKKCKKCFRKDAREFEESDEYCPHCDNHFVLDAVTPKPALKIEGEDARIDSRMLKDERVRQEEERTIFNVKDAPNRLG</sequence>
<feature type="domain" description="CHY-type" evidence="6">
    <location>
        <begin position="824"/>
        <end position="900"/>
    </location>
</feature>
<feature type="compositionally biased region" description="Acidic residues" evidence="5">
    <location>
        <begin position="69"/>
        <end position="83"/>
    </location>
</feature>
<organism evidence="7 8">
    <name type="scientific">Ajellomyces capsulatus (strain H143)</name>
    <name type="common">Darling's disease fungus</name>
    <name type="synonym">Histoplasma capsulatum</name>
    <dbReference type="NCBI Taxonomy" id="544712"/>
    <lineage>
        <taxon>Eukaryota</taxon>
        <taxon>Fungi</taxon>
        <taxon>Dikarya</taxon>
        <taxon>Ascomycota</taxon>
        <taxon>Pezizomycotina</taxon>
        <taxon>Eurotiomycetes</taxon>
        <taxon>Eurotiomycetidae</taxon>
        <taxon>Onygenales</taxon>
        <taxon>Ajellomycetaceae</taxon>
        <taxon>Histoplasma</taxon>
    </lineage>
</organism>
<dbReference type="GO" id="GO:0005758">
    <property type="term" value="C:mitochondrial intermembrane space"/>
    <property type="evidence" value="ECO:0007669"/>
    <property type="project" value="TreeGrafter"/>
</dbReference>
<dbReference type="AlphaFoldDB" id="C6HFB5"/>
<dbReference type="SUPFAM" id="SSF161219">
    <property type="entry name" value="CHY zinc finger-like"/>
    <property type="match status" value="1"/>
</dbReference>
<dbReference type="STRING" id="544712.C6HFB5"/>
<dbReference type="InterPro" id="IPR037274">
    <property type="entry name" value="Znf_CHY_sf"/>
</dbReference>
<dbReference type="InterPro" id="IPR052604">
    <property type="entry name" value="Mito_Tim_assembly_helper"/>
</dbReference>
<evidence type="ECO:0000256" key="4">
    <source>
        <dbReference type="PROSITE-ProRule" id="PRU00601"/>
    </source>
</evidence>
<dbReference type="PANTHER" id="PTHR28082:SF2">
    <property type="entry name" value="CHY-TYPE DOMAIN-CONTAINING PROTEIN"/>
    <property type="match status" value="1"/>
</dbReference>
<feature type="region of interest" description="Disordered" evidence="5">
    <location>
        <begin position="767"/>
        <end position="796"/>
    </location>
</feature>
<dbReference type="EMBL" id="GG692424">
    <property type="protein sequence ID" value="EER40992.1"/>
    <property type="molecule type" value="Genomic_DNA"/>
</dbReference>
<evidence type="ECO:0000256" key="5">
    <source>
        <dbReference type="SAM" id="MobiDB-lite"/>
    </source>
</evidence>
<reference evidence="8" key="1">
    <citation type="submission" date="2009-05" db="EMBL/GenBank/DDBJ databases">
        <title>The genome sequence of Ajellomyces capsulatus strain H143.</title>
        <authorList>
            <person name="Champion M."/>
            <person name="Cuomo C.A."/>
            <person name="Ma L.-J."/>
            <person name="Henn M.R."/>
            <person name="Sil A."/>
            <person name="Goldman B."/>
            <person name="Young S.K."/>
            <person name="Kodira C.D."/>
            <person name="Zeng Q."/>
            <person name="Koehrsen M."/>
            <person name="Alvarado L."/>
            <person name="Berlin A.M."/>
            <person name="Borenstein D."/>
            <person name="Chen Z."/>
            <person name="Engels R."/>
            <person name="Freedman E."/>
            <person name="Gellesch M."/>
            <person name="Goldberg J."/>
            <person name="Griggs A."/>
            <person name="Gujja S."/>
            <person name="Heiman D.I."/>
            <person name="Hepburn T.A."/>
            <person name="Howarth C."/>
            <person name="Jen D."/>
            <person name="Larson L."/>
            <person name="Lewis B."/>
            <person name="Mehta T."/>
            <person name="Park D."/>
            <person name="Pearson M."/>
            <person name="Roberts A."/>
            <person name="Saif S."/>
            <person name="Shea T.D."/>
            <person name="Shenoy N."/>
            <person name="Sisk P."/>
            <person name="Stolte C."/>
            <person name="Sykes S."/>
            <person name="Walk T."/>
            <person name="White J."/>
            <person name="Yandava C."/>
            <person name="Klein B."/>
            <person name="McEwen J.G."/>
            <person name="Puccia R."/>
            <person name="Goldman G.H."/>
            <person name="Felipe M.S."/>
            <person name="Nino-Vega G."/>
            <person name="San-Blas G."/>
            <person name="Taylor J.W."/>
            <person name="Mendoza L."/>
            <person name="Galagan J.E."/>
            <person name="Nusbaum C."/>
            <person name="Birren B.W."/>
        </authorList>
    </citation>
    <scope>NUCLEOTIDE SEQUENCE [LARGE SCALE GENOMIC DNA]</scope>
    <source>
        <strain evidence="8">H143</strain>
    </source>
</reference>
<gene>
    <name evidence="7" type="ORF">HCDG_04638</name>
</gene>
<keyword evidence="1" id="KW-0479">Metal-binding</keyword>
<dbReference type="OrthoDB" id="4185999at2759"/>
<evidence type="ECO:0000256" key="1">
    <source>
        <dbReference type="ARBA" id="ARBA00022723"/>
    </source>
</evidence>
<dbReference type="GO" id="GO:0008270">
    <property type="term" value="F:zinc ion binding"/>
    <property type="evidence" value="ECO:0007669"/>
    <property type="project" value="UniProtKB-KW"/>
</dbReference>
<feature type="region of interest" description="Disordered" evidence="5">
    <location>
        <begin position="304"/>
        <end position="332"/>
    </location>
</feature>
<dbReference type="InterPro" id="IPR008913">
    <property type="entry name" value="Znf_CHY"/>
</dbReference>
<dbReference type="Proteomes" id="UP000002624">
    <property type="component" value="Unassembled WGS sequence"/>
</dbReference>
<evidence type="ECO:0000313" key="8">
    <source>
        <dbReference type="Proteomes" id="UP000002624"/>
    </source>
</evidence>
<feature type="region of interest" description="Disordered" evidence="5">
    <location>
        <begin position="69"/>
        <end position="88"/>
    </location>
</feature>
<dbReference type="Pfam" id="PF05495">
    <property type="entry name" value="zf-CHY"/>
    <property type="match status" value="1"/>
</dbReference>
<accession>C6HFB5</accession>
<name>C6HFB5_AJECH</name>
<dbReference type="HOGENOM" id="CLU_309709_0_0_1"/>
<dbReference type="PROSITE" id="PS51266">
    <property type="entry name" value="ZF_CHY"/>
    <property type="match status" value="1"/>
</dbReference>
<dbReference type="PANTHER" id="PTHR28082">
    <property type="entry name" value="ZINC FINGER PROTEIN"/>
    <property type="match status" value="1"/>
</dbReference>
<dbReference type="VEuPathDB" id="FungiDB:HCDG_04638"/>
<evidence type="ECO:0000256" key="3">
    <source>
        <dbReference type="ARBA" id="ARBA00022833"/>
    </source>
</evidence>
<evidence type="ECO:0000259" key="6">
    <source>
        <dbReference type="PROSITE" id="PS51266"/>
    </source>
</evidence>
<proteinExistence type="predicted"/>
<protein>
    <recommendedName>
        <fullName evidence="6">CHY-type domain-containing protein</fullName>
    </recommendedName>
</protein>
<dbReference type="eggNOG" id="KOG1940">
    <property type="taxonomic scope" value="Eukaryota"/>
</dbReference>
<keyword evidence="3" id="KW-0862">Zinc</keyword>
<evidence type="ECO:0000256" key="2">
    <source>
        <dbReference type="ARBA" id="ARBA00022771"/>
    </source>
</evidence>
<dbReference type="GO" id="GO:0045041">
    <property type="term" value="P:protein import into mitochondrial intermembrane space"/>
    <property type="evidence" value="ECO:0007669"/>
    <property type="project" value="TreeGrafter"/>
</dbReference>
<evidence type="ECO:0000313" key="7">
    <source>
        <dbReference type="EMBL" id="EER40992.1"/>
    </source>
</evidence>